<sequence>MSALLNNWDEAPLLRASSNVIETPVSIEMESPCMAAPFSPRLNIGNIHEIKKIWTLPTKTDQ</sequence>
<reference evidence="1 3" key="1">
    <citation type="journal article" date="2020" name="Microorganisms">
        <title>Reliable Identification of Environmental Pseudomonas Isolates Using the rpoD Gene.</title>
        <authorList>
            <consortium name="The Broad Institute Genome Sequencing Platform"/>
            <person name="Girard L."/>
            <person name="Lood C."/>
            <person name="Rokni-Zadeh H."/>
            <person name="van Noort V."/>
            <person name="Lavigne R."/>
            <person name="De Mot R."/>
        </authorList>
    </citation>
    <scope>NUCLEOTIDE SEQUENCE</scope>
    <source>
        <strain evidence="1 3">SWRI12</strain>
    </source>
</reference>
<comment type="caution">
    <text evidence="1">The sequence shown here is derived from an EMBL/GenBank/DDBJ whole genome shotgun (WGS) entry which is preliminary data.</text>
</comment>
<reference evidence="1" key="2">
    <citation type="submission" date="2020-07" db="EMBL/GenBank/DDBJ databases">
        <authorList>
            <person name="Lood C."/>
            <person name="Girard L."/>
        </authorList>
    </citation>
    <scope>NUCLEOTIDE SEQUENCE</scope>
    <source>
        <strain evidence="1">SWRI12</strain>
    </source>
</reference>
<name>A0A923FI51_9PSED</name>
<organism evidence="1">
    <name type="scientific">Pseudomonas zanjanensis</name>
    <dbReference type="NCBI Taxonomy" id="2745496"/>
    <lineage>
        <taxon>Bacteria</taxon>
        <taxon>Pseudomonadati</taxon>
        <taxon>Pseudomonadota</taxon>
        <taxon>Gammaproteobacteria</taxon>
        <taxon>Pseudomonadales</taxon>
        <taxon>Pseudomonadaceae</taxon>
        <taxon>Pseudomonas</taxon>
    </lineage>
</organism>
<evidence type="ECO:0000313" key="3">
    <source>
        <dbReference type="Proteomes" id="UP000636518"/>
    </source>
</evidence>
<dbReference type="EMBL" id="JABWRB020000001">
    <property type="protein sequence ID" value="MBV4494785.1"/>
    <property type="molecule type" value="Genomic_DNA"/>
</dbReference>
<proteinExistence type="predicted"/>
<dbReference type="Proteomes" id="UP000636518">
    <property type="component" value="Unassembled WGS sequence"/>
</dbReference>
<accession>A0A923FI51</accession>
<reference evidence="2" key="3">
    <citation type="submission" date="2021-06" db="EMBL/GenBank/DDBJ databases">
        <title>Updating the genus Pseudomonas: Description of 43 new species and partition of the Pseudomonas putida group.</title>
        <authorList>
            <person name="Girard L."/>
            <person name="Lood C."/>
            <person name="Vandamme P."/>
            <person name="Rokni-Zadeh H."/>
            <person name="Van Noort V."/>
            <person name="Hofte M."/>
            <person name="Lavigne R."/>
            <person name="De Mot R."/>
        </authorList>
    </citation>
    <scope>NUCLEOTIDE SEQUENCE</scope>
    <source>
        <strain evidence="2">SWRI12</strain>
    </source>
</reference>
<keyword evidence="3" id="KW-1185">Reference proteome</keyword>
<dbReference type="RefSeq" id="WP_186710038.1">
    <property type="nucleotide sequence ID" value="NZ_JABWRB020000001.1"/>
</dbReference>
<dbReference type="EMBL" id="JABWRB010000049">
    <property type="protein sequence ID" value="MBC3393064.1"/>
    <property type="molecule type" value="Genomic_DNA"/>
</dbReference>
<dbReference type="AlphaFoldDB" id="A0A923FI51"/>
<evidence type="ECO:0000313" key="2">
    <source>
        <dbReference type="EMBL" id="MBV4494785.1"/>
    </source>
</evidence>
<protein>
    <submittedName>
        <fullName evidence="1">Uncharacterized protein</fullName>
    </submittedName>
</protein>
<evidence type="ECO:0000313" key="1">
    <source>
        <dbReference type="EMBL" id="MBC3393064.1"/>
    </source>
</evidence>
<gene>
    <name evidence="2" type="ORF">HU715_005400</name>
    <name evidence="1" type="ORF">HU715_25755</name>
</gene>